<dbReference type="InterPro" id="IPR019819">
    <property type="entry name" value="Carboxylesterase_B_CS"/>
</dbReference>
<proteinExistence type="inferred from homology"/>
<dbReference type="InterPro" id="IPR029058">
    <property type="entry name" value="AB_hydrolase_fold"/>
</dbReference>
<dbReference type="Proteomes" id="UP001150879">
    <property type="component" value="Unassembled WGS sequence"/>
</dbReference>
<dbReference type="EMBL" id="JAPQKP010000006">
    <property type="protein sequence ID" value="KAJ5185415.1"/>
    <property type="molecule type" value="Genomic_DNA"/>
</dbReference>
<dbReference type="OrthoDB" id="408631at2759"/>
<reference evidence="6" key="2">
    <citation type="journal article" date="2023" name="IMA Fungus">
        <title>Comparative genomic study of the Penicillium genus elucidates a diverse pangenome and 15 lateral gene transfer events.</title>
        <authorList>
            <person name="Petersen C."/>
            <person name="Sorensen T."/>
            <person name="Nielsen M.R."/>
            <person name="Sondergaard T.E."/>
            <person name="Sorensen J.L."/>
            <person name="Fitzpatrick D.A."/>
            <person name="Frisvad J.C."/>
            <person name="Nielsen K.L."/>
        </authorList>
    </citation>
    <scope>NUCLEOTIDE SEQUENCE</scope>
    <source>
        <strain evidence="6">IBT 16849</strain>
    </source>
</reference>
<evidence type="ECO:0000256" key="3">
    <source>
        <dbReference type="RuleBase" id="RU361235"/>
    </source>
</evidence>
<dbReference type="InterPro" id="IPR002018">
    <property type="entry name" value="CarbesteraseB"/>
</dbReference>
<dbReference type="Gene3D" id="3.40.50.1820">
    <property type="entry name" value="alpha/beta hydrolase"/>
    <property type="match status" value="1"/>
</dbReference>
<name>A0A9W9IZ21_9EURO</name>
<dbReference type="PROSITE" id="PS00122">
    <property type="entry name" value="CARBOXYLESTERASE_B_1"/>
    <property type="match status" value="1"/>
</dbReference>
<dbReference type="EC" id="3.1.1.-" evidence="3"/>
<reference evidence="6" key="1">
    <citation type="submission" date="2022-11" db="EMBL/GenBank/DDBJ databases">
        <authorList>
            <person name="Petersen C."/>
        </authorList>
    </citation>
    <scope>NUCLEOTIDE SEQUENCE</scope>
    <source>
        <strain evidence="6">IBT 16849</strain>
    </source>
</reference>
<dbReference type="PROSITE" id="PS00941">
    <property type="entry name" value="CARBOXYLESTERASE_B_2"/>
    <property type="match status" value="1"/>
</dbReference>
<dbReference type="GO" id="GO:0052689">
    <property type="term" value="F:carboxylic ester hydrolase activity"/>
    <property type="evidence" value="ECO:0007669"/>
    <property type="project" value="TreeGrafter"/>
</dbReference>
<comment type="similarity">
    <text evidence="1 3">Belongs to the type-B carboxylesterase/lipase family.</text>
</comment>
<feature type="domain" description="Carboxylesterase type B" evidence="5">
    <location>
        <begin position="20"/>
        <end position="549"/>
    </location>
</feature>
<dbReference type="GO" id="GO:0072330">
    <property type="term" value="P:monocarboxylic acid biosynthetic process"/>
    <property type="evidence" value="ECO:0007669"/>
    <property type="project" value="UniProtKB-ARBA"/>
</dbReference>
<evidence type="ECO:0000313" key="6">
    <source>
        <dbReference type="EMBL" id="KAJ5185415.1"/>
    </source>
</evidence>
<dbReference type="InterPro" id="IPR050654">
    <property type="entry name" value="AChE-related_enzymes"/>
</dbReference>
<organism evidence="6 7">
    <name type="scientific">Penicillium cf. griseofulvum</name>
    <dbReference type="NCBI Taxonomy" id="2972120"/>
    <lineage>
        <taxon>Eukaryota</taxon>
        <taxon>Fungi</taxon>
        <taxon>Dikarya</taxon>
        <taxon>Ascomycota</taxon>
        <taxon>Pezizomycotina</taxon>
        <taxon>Eurotiomycetes</taxon>
        <taxon>Eurotiomycetidae</taxon>
        <taxon>Eurotiales</taxon>
        <taxon>Aspergillaceae</taxon>
        <taxon>Penicillium</taxon>
    </lineage>
</organism>
<dbReference type="InterPro" id="IPR019826">
    <property type="entry name" value="Carboxylesterase_B_AS"/>
</dbReference>
<evidence type="ECO:0000313" key="7">
    <source>
        <dbReference type="Proteomes" id="UP001150879"/>
    </source>
</evidence>
<dbReference type="PANTHER" id="PTHR43918:SF4">
    <property type="entry name" value="CARBOXYLIC ESTER HYDROLASE"/>
    <property type="match status" value="1"/>
</dbReference>
<evidence type="ECO:0000256" key="2">
    <source>
        <dbReference type="ARBA" id="ARBA00022801"/>
    </source>
</evidence>
<dbReference type="Pfam" id="PF00135">
    <property type="entry name" value="COesterase"/>
    <property type="match status" value="1"/>
</dbReference>
<keyword evidence="2 3" id="KW-0378">Hydrolase</keyword>
<sequence length="639" mass="68072">MRLALTALLPAFAAAASSYPSVEIDAGTVQGGRCEGGQNAVFYKAIPFAEPPVKELRFEPPKAYKKRFSQGKLTATTSAPTCIQFSDDFTEQKLNTSALSSEDCLYLNIWAPSTATKESKLPVKVWVYGGSETEGSISDPLYDGCNTAEAGSILVSVNYRLGPLGFMALETAGIYGNQGIQDLILGLEWIRDNIAAFGGDPKKVLLFGQSAGAENVYIIGSLPQAPSLINGIIAESGGGRGLVSNSTQQKVGASFAQTLKCSSSDKACLQSKTVSDLFVAYPADSFLTQGVGYYGGGSLSVVSQNTHKFYPYVDGNIIDEDPHNRGVQVPTVFGSSMCKNQYLPCCEISLTNQPEDSNEAIVFTLQWVAKYQQNPTISLYNDFLLQTFGTSASLIGKAYSPSLFESEAKAIIAASSLFSQLGYNTTSLEILLAMTQVITDSSYRCPAWYGAIQASRKSIPTWMYEFSHGPTCPWLFAIDDSHVSLFGGAHSAEIPFVFGNLDNSYLPNGTCNSTSAEWRLGGQMMELWTAMAENAEPSTKEIHWPRFQAPGKNLSAPGLVFGNSTAAGIIDYMGCDLWVEVNAMLSASNATAAGTPSNGNGDLASSPSSTPSNGAAALLSKTGGYLVFSVLLFMGMAAF</sequence>
<dbReference type="GO" id="GO:0017000">
    <property type="term" value="P:antibiotic biosynthetic process"/>
    <property type="evidence" value="ECO:0007669"/>
    <property type="project" value="UniProtKB-ARBA"/>
</dbReference>
<keyword evidence="4" id="KW-0732">Signal</keyword>
<keyword evidence="7" id="KW-1185">Reference proteome</keyword>
<evidence type="ECO:0000256" key="4">
    <source>
        <dbReference type="SAM" id="SignalP"/>
    </source>
</evidence>
<feature type="signal peptide" evidence="4">
    <location>
        <begin position="1"/>
        <end position="15"/>
    </location>
</feature>
<gene>
    <name evidence="6" type="ORF">N7472_010255</name>
</gene>
<evidence type="ECO:0000256" key="1">
    <source>
        <dbReference type="ARBA" id="ARBA00005964"/>
    </source>
</evidence>
<evidence type="ECO:0000259" key="5">
    <source>
        <dbReference type="Pfam" id="PF00135"/>
    </source>
</evidence>
<accession>A0A9W9IZ21</accession>
<dbReference type="PANTHER" id="PTHR43918">
    <property type="entry name" value="ACETYLCHOLINESTERASE"/>
    <property type="match status" value="1"/>
</dbReference>
<dbReference type="SUPFAM" id="SSF53474">
    <property type="entry name" value="alpha/beta-Hydrolases"/>
    <property type="match status" value="1"/>
</dbReference>
<feature type="chain" id="PRO_5040721984" description="Carboxylic ester hydrolase" evidence="4">
    <location>
        <begin position="16"/>
        <end position="639"/>
    </location>
</feature>
<dbReference type="AlphaFoldDB" id="A0A9W9IZ21"/>
<comment type="caution">
    <text evidence="6">The sequence shown here is derived from an EMBL/GenBank/DDBJ whole genome shotgun (WGS) entry which is preliminary data.</text>
</comment>
<protein>
    <recommendedName>
        <fullName evidence="3">Carboxylic ester hydrolase</fullName>
        <ecNumber evidence="3">3.1.1.-</ecNumber>
    </recommendedName>
</protein>